<dbReference type="AlphaFoldDB" id="A0A090QYL3"/>
<comment type="caution">
    <text evidence="1">The sequence shown here is derived from an EMBL/GenBank/DDBJ whole genome shotgun (WGS) entry which is preliminary data.</text>
</comment>
<dbReference type="Pfam" id="PF09357">
    <property type="entry name" value="RteC"/>
    <property type="match status" value="1"/>
</dbReference>
<evidence type="ECO:0000313" key="1">
    <source>
        <dbReference type="EMBL" id="GAL00492.1"/>
    </source>
</evidence>
<dbReference type="Proteomes" id="UP000029226">
    <property type="component" value="Unassembled WGS sequence"/>
</dbReference>
<organism evidence="1 2">
    <name type="scientific">Nonlabens ulvanivorans</name>
    <name type="common">Persicivirga ulvanivorans</name>
    <dbReference type="NCBI Taxonomy" id="906888"/>
    <lineage>
        <taxon>Bacteria</taxon>
        <taxon>Pseudomonadati</taxon>
        <taxon>Bacteroidota</taxon>
        <taxon>Flavobacteriia</taxon>
        <taxon>Flavobacteriales</taxon>
        <taxon>Flavobacteriaceae</taxon>
        <taxon>Nonlabens</taxon>
    </lineage>
</organism>
<evidence type="ECO:0000313" key="2">
    <source>
        <dbReference type="Proteomes" id="UP000029226"/>
    </source>
</evidence>
<sequence>MQHISQIIELYKKEIIKIEESNLRNLSVLNDGLNLSVQTLNKLRKQLRTKNNIFPQEEEISFFKYDKPFINGRIKFFSKVRRFIAEKPNASITKQIKYVHSAIDKLEKHKMRNLEFFQYTRQCNNTLDHIYFVRGKDNIDFPVDTSHYFTDPEFSTSHDNLAAQVIGYDLLSNYYDLELEYLNKKKENIIIEEVSPAILNGLSWTASKTDLVEIIYALHSAGAIRNGQAELSKMAEVCATLFDLNLNNFYKTYAEIKNREKDTTKFLDHLKRSLEKRIDLDNAK</sequence>
<proteinExistence type="predicted"/>
<protein>
    <submittedName>
        <fullName evidence="1">Putative regulatory protein RteC-like protein</fullName>
    </submittedName>
</protein>
<dbReference type="InterPro" id="IPR018534">
    <property type="entry name" value="Tet_reg_excision_RteC"/>
</dbReference>
<reference evidence="1 2" key="1">
    <citation type="journal article" date="2014" name="Genome Announc.">
        <title>Draft Genome Sequences of Marine Flavobacterium Nonlabens Strains NR17, NR24, NR27, NR32, NR33, and Ara13.</title>
        <authorList>
            <person name="Nakanishi M."/>
            <person name="Meirelles P."/>
            <person name="Suzuki R."/>
            <person name="Takatani N."/>
            <person name="Mino S."/>
            <person name="Suda W."/>
            <person name="Oshima K."/>
            <person name="Hattori M."/>
            <person name="Ohkuma M."/>
            <person name="Hosokawa M."/>
            <person name="Miyashita K."/>
            <person name="Thompson F.L."/>
            <person name="Niwa A."/>
            <person name="Sawabe T."/>
            <person name="Sawabe T."/>
        </authorList>
    </citation>
    <scope>NUCLEOTIDE SEQUENCE [LARGE SCALE GENOMIC DNA]</scope>
    <source>
        <strain evidence="2">JCM19314</strain>
    </source>
</reference>
<dbReference type="EMBL" id="BBMM01000005">
    <property type="protein sequence ID" value="GAL00492.1"/>
    <property type="molecule type" value="Genomic_DNA"/>
</dbReference>
<accession>A0A090QYL3</accession>
<name>A0A090QYL3_NONUL</name>
<gene>
    <name evidence="1" type="ORF">JCM19314_2100</name>
</gene>